<reference evidence="1" key="2">
    <citation type="submission" date="2022-01" db="EMBL/GenBank/DDBJ databases">
        <authorList>
            <person name="Yamashiro T."/>
            <person name="Shiraishi A."/>
            <person name="Satake H."/>
            <person name="Nakayama K."/>
        </authorList>
    </citation>
    <scope>NUCLEOTIDE SEQUENCE</scope>
</reference>
<keyword evidence="2" id="KW-1185">Reference proteome</keyword>
<proteinExistence type="predicted"/>
<evidence type="ECO:0000313" key="2">
    <source>
        <dbReference type="Proteomes" id="UP001151760"/>
    </source>
</evidence>
<name>A0ABQ5FBJ6_9ASTR</name>
<dbReference type="EMBL" id="BQNB010017230">
    <property type="protein sequence ID" value="GJT60786.1"/>
    <property type="molecule type" value="Genomic_DNA"/>
</dbReference>
<dbReference type="Proteomes" id="UP001151760">
    <property type="component" value="Unassembled WGS sequence"/>
</dbReference>
<reference evidence="1" key="1">
    <citation type="journal article" date="2022" name="Int. J. Mol. Sci.">
        <title>Draft Genome of Tanacetum Coccineum: Genomic Comparison of Closely Related Tanacetum-Family Plants.</title>
        <authorList>
            <person name="Yamashiro T."/>
            <person name="Shiraishi A."/>
            <person name="Nakayama K."/>
            <person name="Satake H."/>
        </authorList>
    </citation>
    <scope>NUCLEOTIDE SEQUENCE</scope>
</reference>
<accession>A0ABQ5FBJ6</accession>
<comment type="caution">
    <text evidence="1">The sequence shown here is derived from an EMBL/GenBank/DDBJ whole genome shotgun (WGS) entry which is preliminary data.</text>
</comment>
<sequence length="87" mass="10161">MEEYGDKATSRLRIHEIIVKDASNMSYDELVSWDEEEAEMKTPKKKVLEHVVDDVDIPLMNLVESPIFKPLDTRERPLNVSFVKQSR</sequence>
<evidence type="ECO:0000313" key="1">
    <source>
        <dbReference type="EMBL" id="GJT60786.1"/>
    </source>
</evidence>
<protein>
    <submittedName>
        <fullName evidence="1">Uncharacterized protein</fullName>
    </submittedName>
</protein>
<gene>
    <name evidence="1" type="ORF">Tco_1004319</name>
</gene>
<organism evidence="1 2">
    <name type="scientific">Tanacetum coccineum</name>
    <dbReference type="NCBI Taxonomy" id="301880"/>
    <lineage>
        <taxon>Eukaryota</taxon>
        <taxon>Viridiplantae</taxon>
        <taxon>Streptophyta</taxon>
        <taxon>Embryophyta</taxon>
        <taxon>Tracheophyta</taxon>
        <taxon>Spermatophyta</taxon>
        <taxon>Magnoliopsida</taxon>
        <taxon>eudicotyledons</taxon>
        <taxon>Gunneridae</taxon>
        <taxon>Pentapetalae</taxon>
        <taxon>asterids</taxon>
        <taxon>campanulids</taxon>
        <taxon>Asterales</taxon>
        <taxon>Asteraceae</taxon>
        <taxon>Asteroideae</taxon>
        <taxon>Anthemideae</taxon>
        <taxon>Anthemidinae</taxon>
        <taxon>Tanacetum</taxon>
    </lineage>
</organism>